<gene>
    <name evidence="1" type="ORF">QVD17_39505</name>
</gene>
<evidence type="ECO:0000313" key="1">
    <source>
        <dbReference type="EMBL" id="KAK1407878.1"/>
    </source>
</evidence>
<organism evidence="1 2">
    <name type="scientific">Tagetes erecta</name>
    <name type="common">African marigold</name>
    <dbReference type="NCBI Taxonomy" id="13708"/>
    <lineage>
        <taxon>Eukaryota</taxon>
        <taxon>Viridiplantae</taxon>
        <taxon>Streptophyta</taxon>
        <taxon>Embryophyta</taxon>
        <taxon>Tracheophyta</taxon>
        <taxon>Spermatophyta</taxon>
        <taxon>Magnoliopsida</taxon>
        <taxon>eudicotyledons</taxon>
        <taxon>Gunneridae</taxon>
        <taxon>Pentapetalae</taxon>
        <taxon>asterids</taxon>
        <taxon>campanulids</taxon>
        <taxon>Asterales</taxon>
        <taxon>Asteraceae</taxon>
        <taxon>Asteroideae</taxon>
        <taxon>Heliantheae alliance</taxon>
        <taxon>Tageteae</taxon>
        <taxon>Tagetes</taxon>
    </lineage>
</organism>
<name>A0AAD8JQN9_TARER</name>
<keyword evidence="2" id="KW-1185">Reference proteome</keyword>
<dbReference type="Proteomes" id="UP001229421">
    <property type="component" value="Unassembled WGS sequence"/>
</dbReference>
<proteinExistence type="predicted"/>
<accession>A0AAD8JQN9</accession>
<sequence>MIFKTLSRLIINSLIKSVVLDGSQVMVASESQQTTILKMEIIFRELEMVVRWGFVLFFFNDISEIEMVVRWDQNQVCICEVTKKKEINANGVDSVLLKKFEFQADGHHYHLSFQQ</sequence>
<protein>
    <submittedName>
        <fullName evidence="1">Uncharacterized protein</fullName>
    </submittedName>
</protein>
<comment type="caution">
    <text evidence="1">The sequence shown here is derived from an EMBL/GenBank/DDBJ whole genome shotgun (WGS) entry which is preliminary data.</text>
</comment>
<reference evidence="1" key="1">
    <citation type="journal article" date="2023" name="bioRxiv">
        <title>Improved chromosome-level genome assembly for marigold (Tagetes erecta).</title>
        <authorList>
            <person name="Jiang F."/>
            <person name="Yuan L."/>
            <person name="Wang S."/>
            <person name="Wang H."/>
            <person name="Xu D."/>
            <person name="Wang A."/>
            <person name="Fan W."/>
        </authorList>
    </citation>
    <scope>NUCLEOTIDE SEQUENCE</scope>
    <source>
        <strain evidence="1">WSJ</strain>
        <tissue evidence="1">Leaf</tissue>
    </source>
</reference>
<dbReference type="EMBL" id="JAUHHV010000011">
    <property type="protein sequence ID" value="KAK1407878.1"/>
    <property type="molecule type" value="Genomic_DNA"/>
</dbReference>
<dbReference type="AlphaFoldDB" id="A0AAD8JQN9"/>
<evidence type="ECO:0000313" key="2">
    <source>
        <dbReference type="Proteomes" id="UP001229421"/>
    </source>
</evidence>